<keyword evidence="3" id="KW-1185">Reference proteome</keyword>
<dbReference type="EMBL" id="JAAIKE010000001">
    <property type="protein sequence ID" value="NEX44907.1"/>
    <property type="molecule type" value="Genomic_DNA"/>
</dbReference>
<accession>A0A6B3RG06</accession>
<proteinExistence type="predicted"/>
<evidence type="ECO:0000313" key="2">
    <source>
        <dbReference type="EMBL" id="NEX44907.1"/>
    </source>
</evidence>
<sequence length="100" mass="10946">MRFLLAVCSATLLAAGPSLAAETFAFEGRWNCEVAEFTFTADSYNNGSEDMPITDIAVDGNGFVLSFDDSYQLFVSVNPDSTLYWFSPVSGDSFTCQRLD</sequence>
<feature type="signal peptide" evidence="1">
    <location>
        <begin position="1"/>
        <end position="20"/>
    </location>
</feature>
<evidence type="ECO:0000256" key="1">
    <source>
        <dbReference type="SAM" id="SignalP"/>
    </source>
</evidence>
<reference evidence="2 3" key="1">
    <citation type="submission" date="2020-02" db="EMBL/GenBank/DDBJ databases">
        <title>Rhodobacter algicola sp. nov., isolated from microalga culture.</title>
        <authorList>
            <person name="Park C.-Y."/>
        </authorList>
    </citation>
    <scope>NUCLEOTIDE SEQUENCE [LARGE SCALE GENOMIC DNA]</scope>
    <source>
        <strain evidence="2 3">ETT8</strain>
    </source>
</reference>
<evidence type="ECO:0000313" key="3">
    <source>
        <dbReference type="Proteomes" id="UP000481421"/>
    </source>
</evidence>
<feature type="chain" id="PRO_5025397589" evidence="1">
    <location>
        <begin position="21"/>
        <end position="100"/>
    </location>
</feature>
<dbReference type="RefSeq" id="WP_164608944.1">
    <property type="nucleotide sequence ID" value="NZ_JAAIKE010000001.1"/>
</dbReference>
<comment type="caution">
    <text evidence="2">The sequence shown here is derived from an EMBL/GenBank/DDBJ whole genome shotgun (WGS) entry which is preliminary data.</text>
</comment>
<organism evidence="2 3">
    <name type="scientific">Pseudotabrizicola algicola</name>
    <dbReference type="NCBI Taxonomy" id="2709381"/>
    <lineage>
        <taxon>Bacteria</taxon>
        <taxon>Pseudomonadati</taxon>
        <taxon>Pseudomonadota</taxon>
        <taxon>Alphaproteobacteria</taxon>
        <taxon>Rhodobacterales</taxon>
        <taxon>Paracoccaceae</taxon>
        <taxon>Pseudotabrizicola</taxon>
    </lineage>
</organism>
<gene>
    <name evidence="2" type="ORF">G3572_01720</name>
</gene>
<dbReference type="AlphaFoldDB" id="A0A6B3RG06"/>
<dbReference type="Proteomes" id="UP000481421">
    <property type="component" value="Unassembled WGS sequence"/>
</dbReference>
<name>A0A6B3RG06_9RHOB</name>
<protein>
    <submittedName>
        <fullName evidence="2">Uncharacterized protein</fullName>
    </submittedName>
</protein>
<keyword evidence="1" id="KW-0732">Signal</keyword>